<dbReference type="InterPro" id="IPR046348">
    <property type="entry name" value="SIS_dom_sf"/>
</dbReference>
<dbReference type="InterPro" id="IPR047640">
    <property type="entry name" value="RpiR-like"/>
</dbReference>
<dbReference type="InterPro" id="IPR009057">
    <property type="entry name" value="Homeodomain-like_sf"/>
</dbReference>
<dbReference type="SUPFAM" id="SSF53697">
    <property type="entry name" value="SIS domain"/>
    <property type="match status" value="1"/>
</dbReference>
<dbReference type="Gene3D" id="3.40.50.10490">
    <property type="entry name" value="Glucose-6-phosphate isomerase like protein, domain 1"/>
    <property type="match status" value="1"/>
</dbReference>
<gene>
    <name evidence="2" type="ORF">GCM10017655_02360</name>
</gene>
<keyword evidence="3" id="KW-1185">Reference proteome</keyword>
<protein>
    <submittedName>
        <fullName evidence="2">RpiR family transcriptional regulator</fullName>
    </submittedName>
</protein>
<accession>A0A9W6ND48</accession>
<dbReference type="Pfam" id="PF01418">
    <property type="entry name" value="HTH_6"/>
    <property type="match status" value="1"/>
</dbReference>
<dbReference type="PANTHER" id="PTHR30514">
    <property type="entry name" value="GLUCOKINASE"/>
    <property type="match status" value="1"/>
</dbReference>
<proteinExistence type="predicted"/>
<reference evidence="2" key="2">
    <citation type="submission" date="2023-01" db="EMBL/GenBank/DDBJ databases">
        <authorList>
            <person name="Sun Q."/>
            <person name="Evtushenko L."/>
        </authorList>
    </citation>
    <scope>NUCLEOTIDE SEQUENCE</scope>
    <source>
        <strain evidence="2">VKM B-2935</strain>
    </source>
</reference>
<reference evidence="2" key="1">
    <citation type="journal article" date="2014" name="Int. J. Syst. Evol. Microbiol.">
        <title>Complete genome sequence of Corynebacterium casei LMG S-19264T (=DSM 44701T), isolated from a smear-ripened cheese.</title>
        <authorList>
            <consortium name="US DOE Joint Genome Institute (JGI-PGF)"/>
            <person name="Walter F."/>
            <person name="Albersmeier A."/>
            <person name="Kalinowski J."/>
            <person name="Ruckert C."/>
        </authorList>
    </citation>
    <scope>NUCLEOTIDE SEQUENCE</scope>
    <source>
        <strain evidence="2">VKM B-2935</strain>
    </source>
</reference>
<evidence type="ECO:0000259" key="1">
    <source>
        <dbReference type="PROSITE" id="PS51071"/>
    </source>
</evidence>
<feature type="domain" description="HTH rpiR-type" evidence="1">
    <location>
        <begin position="1"/>
        <end position="76"/>
    </location>
</feature>
<dbReference type="PANTHER" id="PTHR30514:SF18">
    <property type="entry name" value="RPIR-FAMILY TRANSCRIPTIONAL REGULATOR"/>
    <property type="match status" value="1"/>
</dbReference>
<dbReference type="Gene3D" id="1.10.10.10">
    <property type="entry name" value="Winged helix-like DNA-binding domain superfamily/Winged helix DNA-binding domain"/>
    <property type="match status" value="1"/>
</dbReference>
<name>A0A9W6ND48_9PSED</name>
<evidence type="ECO:0000313" key="2">
    <source>
        <dbReference type="EMBL" id="GLK87174.1"/>
    </source>
</evidence>
<dbReference type="AlphaFoldDB" id="A0A9W6ND48"/>
<sequence>MLDSKMEQLDGKLTPAERTLWAYIQANRETIAFENGASLAEKSKVSPNTVSRFLRRLGYKGLKTLKEELRDDVRIQSLLNTTLIERVDQQPDDLVAHLNEEIEALSAFAAQLSGQHWQDVVQRVSEAERVFVCGFQTIKGLAEDFANRLSLVRSGVEFLDLYSGVLGRWIDSRDKRCCVILIDIAPYADAGIAFANNCLQSDTDLVVFTDEYGIARHIDTPLIITMKTKTGLILESTGGLTSALNVLLHCVASQRKGELKERLAAYRSRVESLKLYRP</sequence>
<evidence type="ECO:0000313" key="3">
    <source>
        <dbReference type="Proteomes" id="UP001143328"/>
    </source>
</evidence>
<comment type="caution">
    <text evidence="2">The sequence shown here is derived from an EMBL/GenBank/DDBJ whole genome shotgun (WGS) entry which is preliminary data.</text>
</comment>
<dbReference type="GO" id="GO:0097367">
    <property type="term" value="F:carbohydrate derivative binding"/>
    <property type="evidence" value="ECO:0007669"/>
    <property type="project" value="InterPro"/>
</dbReference>
<dbReference type="RefSeq" id="WP_271193387.1">
    <property type="nucleotide sequence ID" value="NZ_BSFN01000001.1"/>
</dbReference>
<dbReference type="InterPro" id="IPR000281">
    <property type="entry name" value="HTH_RpiR"/>
</dbReference>
<dbReference type="Proteomes" id="UP001143328">
    <property type="component" value="Unassembled WGS sequence"/>
</dbReference>
<dbReference type="EMBL" id="BSFN01000001">
    <property type="protein sequence ID" value="GLK87174.1"/>
    <property type="molecule type" value="Genomic_DNA"/>
</dbReference>
<dbReference type="GO" id="GO:0003677">
    <property type="term" value="F:DNA binding"/>
    <property type="evidence" value="ECO:0007669"/>
    <property type="project" value="InterPro"/>
</dbReference>
<dbReference type="SUPFAM" id="SSF46689">
    <property type="entry name" value="Homeodomain-like"/>
    <property type="match status" value="1"/>
</dbReference>
<dbReference type="GO" id="GO:0003700">
    <property type="term" value="F:DNA-binding transcription factor activity"/>
    <property type="evidence" value="ECO:0007669"/>
    <property type="project" value="InterPro"/>
</dbReference>
<dbReference type="PROSITE" id="PS51071">
    <property type="entry name" value="HTH_RPIR"/>
    <property type="match status" value="1"/>
</dbReference>
<organism evidence="2 3">
    <name type="scientific">Pseudomonas turukhanskensis</name>
    <dbReference type="NCBI Taxonomy" id="1806536"/>
    <lineage>
        <taxon>Bacteria</taxon>
        <taxon>Pseudomonadati</taxon>
        <taxon>Pseudomonadota</taxon>
        <taxon>Gammaproteobacteria</taxon>
        <taxon>Pseudomonadales</taxon>
        <taxon>Pseudomonadaceae</taxon>
        <taxon>Pseudomonas</taxon>
    </lineage>
</organism>
<dbReference type="InterPro" id="IPR036388">
    <property type="entry name" value="WH-like_DNA-bd_sf"/>
</dbReference>
<dbReference type="GO" id="GO:1901135">
    <property type="term" value="P:carbohydrate derivative metabolic process"/>
    <property type="evidence" value="ECO:0007669"/>
    <property type="project" value="InterPro"/>
</dbReference>